<dbReference type="InterPro" id="IPR009826">
    <property type="entry name" value="DNA_circ_N"/>
</dbReference>
<reference evidence="2" key="1">
    <citation type="submission" date="2018-09" db="EMBL/GenBank/DDBJ databases">
        <title>Genome sequencing and analysis.</title>
        <authorList>
            <person name="Huang Y.-T."/>
        </authorList>
    </citation>
    <scope>NUCLEOTIDE SEQUENCE</scope>
    <source>
        <strain evidence="2">HIDE</strain>
    </source>
</reference>
<gene>
    <name evidence="2" type="ORF">D7032_13300</name>
</gene>
<dbReference type="AlphaFoldDB" id="A0A7T8ED03"/>
<organism evidence="2">
    <name type="scientific">Shewanella algae</name>
    <dbReference type="NCBI Taxonomy" id="38313"/>
    <lineage>
        <taxon>Bacteria</taxon>
        <taxon>Pseudomonadati</taxon>
        <taxon>Pseudomonadota</taxon>
        <taxon>Gammaproteobacteria</taxon>
        <taxon>Alteromonadales</taxon>
        <taxon>Shewanellaceae</taxon>
        <taxon>Shewanella</taxon>
    </lineage>
</organism>
<protein>
    <submittedName>
        <fullName evidence="2">Multidrug DMT transporter permease</fullName>
    </submittedName>
</protein>
<sequence length="440" mass="47884">MAFEDRLSASFRGVEFLLEEADGESGRRAVPHSYPKKELGYTEDNGKVLTRENITGRVLGDDYFQQLDAILTALNQPGPGELVHPWFGIRKVQIGRVSHKLVNRIDGTATFSFEVFEVGENLFPNATSDTATEVNTEAQSTQVAIEQTFANEFDTDALDGVGDMVDLFLDDMDELARGLPSLPDELRQWTDRLVRTKDSIGNLLAQPGELARETMGLLEDIKGVVTDPIRSLEVYRNVQNRWQGTRAELAVTGGLARDISSDGGMAASVPKVSNPTKQEAIIANAAAFKTLVLNSAAVSQCSALAEADIVQKLDDQPEIVESLSGAERNAILTGQQLKSIGYGIAEQLADYAAAAVESGSSAVWRQMRRLRQAVLADTRARAELLPQVSIYRATTTVPVALVAWQETGNTERRDSIVKRNGFSNPAFILPTDDVEVISGS</sequence>
<dbReference type="RefSeq" id="WP_397608969.1">
    <property type="nucleotide sequence ID" value="NZ_CP032664.1"/>
</dbReference>
<proteinExistence type="predicted"/>
<feature type="domain" description="DNA circulation N-terminal" evidence="1">
    <location>
        <begin position="7"/>
        <end position="91"/>
    </location>
</feature>
<dbReference type="Pfam" id="PF07157">
    <property type="entry name" value="DNA_circ_N"/>
    <property type="match status" value="1"/>
</dbReference>
<accession>A0A7T8ED03</accession>
<name>A0A7T8ED03_9GAMM</name>
<evidence type="ECO:0000313" key="2">
    <source>
        <dbReference type="EMBL" id="QQO84135.1"/>
    </source>
</evidence>
<evidence type="ECO:0000259" key="1">
    <source>
        <dbReference type="Pfam" id="PF07157"/>
    </source>
</evidence>
<dbReference type="EMBL" id="CP032664">
    <property type="protein sequence ID" value="QQO84135.1"/>
    <property type="molecule type" value="Genomic_DNA"/>
</dbReference>